<dbReference type="InterPro" id="IPR028987">
    <property type="entry name" value="ATP_synth_B-like_membr_sf"/>
</dbReference>
<evidence type="ECO:0000256" key="9">
    <source>
        <dbReference type="ARBA" id="ARBA00023136"/>
    </source>
</evidence>
<keyword evidence="2 15" id="KW-0813">Transport</keyword>
<comment type="subunit">
    <text evidence="15">F-type ATPases have 2 components, F(1) - the catalytic core - and F(0) - the membrane proton channel. F(1) has five subunits: alpha(3), beta(3), gamma(1), delta(1), epsilon(1). F(0) has three main subunits: a(1), b(2) and c(10-14). The alpha and beta chains form an alternating ring which encloses part of the gamma chain. F(1) is attached to F(0) by a central stalk formed by the gamma and epsilon chains, while a peripheral stalk is formed by the delta and b chains.</text>
</comment>
<protein>
    <recommendedName>
        <fullName evidence="15">ATP synthase subunit b</fullName>
    </recommendedName>
    <alternativeName>
        <fullName evidence="15">ATP synthase F(0) sector subunit b</fullName>
    </alternativeName>
    <alternativeName>
        <fullName evidence="15">ATPase subunit I</fullName>
    </alternativeName>
    <alternativeName>
        <fullName evidence="15">F-type ATPase subunit b</fullName>
        <shortName evidence="15">F-ATPase subunit b</shortName>
    </alternativeName>
</protein>
<dbReference type="InterPro" id="IPR050059">
    <property type="entry name" value="ATP_synthase_B_chain"/>
</dbReference>
<keyword evidence="7 15" id="KW-1133">Transmembrane helix</keyword>
<evidence type="ECO:0000256" key="15">
    <source>
        <dbReference type="HAMAP-Rule" id="MF_01398"/>
    </source>
</evidence>
<proteinExistence type="inferred from homology"/>
<name>A0A7C2GFR7_DICTH</name>
<keyword evidence="8 15" id="KW-0406">Ion transport</keyword>
<keyword evidence="10 15" id="KW-0066">ATP synthesis</keyword>
<evidence type="ECO:0000256" key="17">
    <source>
        <dbReference type="SAM" id="Coils"/>
    </source>
</evidence>
<evidence type="ECO:0000256" key="1">
    <source>
        <dbReference type="ARBA" id="ARBA00005513"/>
    </source>
</evidence>
<sequence length="245" mass="28209">MFSFNLLTIVSSIVNLLALAWIIKRYFLGAIIRIMNERREKIEAAMKEAEKKLQEAEDLRKQREAQLAQARDEAAKIIKEAVDTAEKMKRDITAKAEEEAEKIIVKAHEIATAERKRVLETAKKEVLAFSRLIIKEFFKRFLPVEAEELLISQFAESLDSAIANIKSDNIEEVKFISPDNVSSQLKKKIEDKLRALLPGNWKFIFDVDPSIGLGFKLFIGEFLIDHSLDYHLSQIYETIREVENI</sequence>
<evidence type="ECO:0000256" key="13">
    <source>
        <dbReference type="ARBA" id="ARBA00026054"/>
    </source>
</evidence>
<gene>
    <name evidence="15 18" type="primary">atpF</name>
    <name evidence="18" type="ORF">ENU78_08980</name>
</gene>
<evidence type="ECO:0000256" key="16">
    <source>
        <dbReference type="RuleBase" id="RU003848"/>
    </source>
</evidence>
<comment type="subunit">
    <text evidence="13">F-type ATPases have 2 components, F(1) - the catalytic core - and F(0) - the membrane proton channel. F(1) has five subunits: alpha(3), beta(3), gamma(1), delta(1), epsilon(1). F(0) has four main subunits: a(1), b(2) and c(10-14). The alpha and beta chains form an alternating ring which encloses part of the gamma chain. F(1) is attached to F(0) by a central stalk formed by the gamma and epsilon chains, while a peripheral stalk is formed by the delta and b chains.</text>
</comment>
<comment type="function">
    <text evidence="12">Component of the F(0) channel, it forms part of the peripheral stalk, linking F(1) to F(0). The b'-subunit is a diverged and duplicated form of b found in plants and photosynthetic bacteria.</text>
</comment>
<dbReference type="Pfam" id="PF00430">
    <property type="entry name" value="ATP-synt_B"/>
    <property type="match status" value="1"/>
</dbReference>
<dbReference type="GO" id="GO:0005886">
    <property type="term" value="C:plasma membrane"/>
    <property type="evidence" value="ECO:0007669"/>
    <property type="project" value="UniProtKB-SubCell"/>
</dbReference>
<evidence type="ECO:0000256" key="8">
    <source>
        <dbReference type="ARBA" id="ARBA00023065"/>
    </source>
</evidence>
<dbReference type="GO" id="GO:0046961">
    <property type="term" value="F:proton-transporting ATPase activity, rotational mechanism"/>
    <property type="evidence" value="ECO:0007669"/>
    <property type="project" value="TreeGrafter"/>
</dbReference>
<dbReference type="AlphaFoldDB" id="A0A7C2GFR7"/>
<evidence type="ECO:0000256" key="5">
    <source>
        <dbReference type="ARBA" id="ARBA00022692"/>
    </source>
</evidence>
<comment type="function">
    <text evidence="11 15">F(1)F(0) ATP synthase produces ATP from ADP in the presence of a proton or sodium gradient. F-type ATPases consist of two structural domains, F(1) containing the extramembraneous catalytic core and F(0) containing the membrane proton channel, linked together by a central stalk and a peripheral stalk. During catalysis, ATP synthesis in the catalytic domain of F(1) is coupled via a rotary mechanism of the central stalk subunits to proton translocation.</text>
</comment>
<keyword evidence="6 15" id="KW-0375">Hydrogen ion transport</keyword>
<dbReference type="InterPro" id="IPR002146">
    <property type="entry name" value="ATP_synth_b/b'su_bac/chlpt"/>
</dbReference>
<dbReference type="CDD" id="cd06503">
    <property type="entry name" value="ATP-synt_Fo_b"/>
    <property type="match status" value="1"/>
</dbReference>
<evidence type="ECO:0000256" key="3">
    <source>
        <dbReference type="ARBA" id="ARBA00022475"/>
    </source>
</evidence>
<evidence type="ECO:0000256" key="7">
    <source>
        <dbReference type="ARBA" id="ARBA00022989"/>
    </source>
</evidence>
<evidence type="ECO:0000256" key="14">
    <source>
        <dbReference type="ARBA" id="ARBA00037847"/>
    </source>
</evidence>
<dbReference type="EMBL" id="DTDV01000023">
    <property type="protein sequence ID" value="HGK24537.1"/>
    <property type="molecule type" value="Genomic_DNA"/>
</dbReference>
<dbReference type="GO" id="GO:0046933">
    <property type="term" value="F:proton-transporting ATP synthase activity, rotational mechanism"/>
    <property type="evidence" value="ECO:0007669"/>
    <property type="project" value="UniProtKB-UniRule"/>
</dbReference>
<accession>A0A7C2GFR7</accession>
<evidence type="ECO:0000256" key="6">
    <source>
        <dbReference type="ARBA" id="ARBA00022781"/>
    </source>
</evidence>
<feature type="transmembrane region" description="Helical" evidence="15">
    <location>
        <begin position="6"/>
        <end position="23"/>
    </location>
</feature>
<dbReference type="NCBIfam" id="TIGR01144">
    <property type="entry name" value="ATP_synt_b"/>
    <property type="match status" value="1"/>
</dbReference>
<dbReference type="GO" id="GO:0045259">
    <property type="term" value="C:proton-transporting ATP synthase complex"/>
    <property type="evidence" value="ECO:0007669"/>
    <property type="project" value="UniProtKB-KW"/>
</dbReference>
<organism evidence="18">
    <name type="scientific">Dictyoglomus thermophilum</name>
    <dbReference type="NCBI Taxonomy" id="14"/>
    <lineage>
        <taxon>Bacteria</taxon>
        <taxon>Pseudomonadati</taxon>
        <taxon>Dictyoglomota</taxon>
        <taxon>Dictyoglomia</taxon>
        <taxon>Dictyoglomales</taxon>
        <taxon>Dictyoglomaceae</taxon>
        <taxon>Dictyoglomus</taxon>
    </lineage>
</organism>
<evidence type="ECO:0000256" key="12">
    <source>
        <dbReference type="ARBA" id="ARBA00025614"/>
    </source>
</evidence>
<dbReference type="HAMAP" id="MF_01398">
    <property type="entry name" value="ATP_synth_b_bprime"/>
    <property type="match status" value="1"/>
</dbReference>
<dbReference type="SUPFAM" id="SSF81573">
    <property type="entry name" value="F1F0 ATP synthase subunit B, membrane domain"/>
    <property type="match status" value="1"/>
</dbReference>
<evidence type="ECO:0000256" key="10">
    <source>
        <dbReference type="ARBA" id="ARBA00023310"/>
    </source>
</evidence>
<keyword evidence="4 15" id="KW-0138">CF(0)</keyword>
<keyword evidence="3 15" id="KW-1003">Cell membrane</keyword>
<evidence type="ECO:0000256" key="11">
    <source>
        <dbReference type="ARBA" id="ARBA00025198"/>
    </source>
</evidence>
<evidence type="ECO:0000256" key="2">
    <source>
        <dbReference type="ARBA" id="ARBA00022448"/>
    </source>
</evidence>
<comment type="subcellular location">
    <subcellularLocation>
        <location evidence="15">Cell membrane</location>
        <topology evidence="15">Single-pass membrane protein</topology>
    </subcellularLocation>
    <subcellularLocation>
        <location evidence="14">Endomembrane system</location>
        <topology evidence="14">Single-pass membrane protein</topology>
    </subcellularLocation>
</comment>
<dbReference type="PANTHER" id="PTHR33445">
    <property type="entry name" value="ATP SYNTHASE SUBUNIT B', CHLOROPLASTIC"/>
    <property type="match status" value="1"/>
</dbReference>
<keyword evidence="17" id="KW-0175">Coiled coil</keyword>
<feature type="coiled-coil region" evidence="17">
    <location>
        <begin position="32"/>
        <end position="102"/>
    </location>
</feature>
<evidence type="ECO:0000313" key="18">
    <source>
        <dbReference type="EMBL" id="HGK24537.1"/>
    </source>
</evidence>
<dbReference type="Gene3D" id="1.20.5.620">
    <property type="entry name" value="F1F0 ATP synthase subunit B, membrane domain"/>
    <property type="match status" value="1"/>
</dbReference>
<reference evidence="18" key="1">
    <citation type="journal article" date="2020" name="mSystems">
        <title>Genome- and Community-Level Interaction Insights into Carbon Utilization and Element Cycling Functions of Hydrothermarchaeota in Hydrothermal Sediment.</title>
        <authorList>
            <person name="Zhou Z."/>
            <person name="Liu Y."/>
            <person name="Xu W."/>
            <person name="Pan J."/>
            <person name="Luo Z.H."/>
            <person name="Li M."/>
        </authorList>
    </citation>
    <scope>NUCLEOTIDE SEQUENCE [LARGE SCALE GENOMIC DNA]</scope>
    <source>
        <strain evidence="18">SpSt-70</strain>
    </source>
</reference>
<comment type="caution">
    <text evidence="18">The sequence shown here is derived from an EMBL/GenBank/DDBJ whole genome shotgun (WGS) entry which is preliminary data.</text>
</comment>
<evidence type="ECO:0000256" key="4">
    <source>
        <dbReference type="ARBA" id="ARBA00022547"/>
    </source>
</evidence>
<comment type="similarity">
    <text evidence="1 15 16">Belongs to the ATPase B chain family.</text>
</comment>
<dbReference type="InterPro" id="IPR005864">
    <property type="entry name" value="ATP_synth_F0_bsu_bac"/>
</dbReference>
<keyword evidence="5 15" id="KW-0812">Transmembrane</keyword>
<keyword evidence="9 15" id="KW-0472">Membrane</keyword>
<dbReference type="GO" id="GO:0012505">
    <property type="term" value="C:endomembrane system"/>
    <property type="evidence" value="ECO:0007669"/>
    <property type="project" value="UniProtKB-SubCell"/>
</dbReference>
<dbReference type="PANTHER" id="PTHR33445:SF1">
    <property type="entry name" value="ATP SYNTHASE SUBUNIT B"/>
    <property type="match status" value="1"/>
</dbReference>